<name>A0A3B1A2S4_9ZZZZ</name>
<evidence type="ECO:0000256" key="3">
    <source>
        <dbReference type="ARBA" id="ARBA00022475"/>
    </source>
</evidence>
<dbReference type="PANTHER" id="PTHR30221:SF1">
    <property type="entry name" value="SMALL-CONDUCTANCE MECHANOSENSITIVE CHANNEL"/>
    <property type="match status" value="1"/>
</dbReference>
<dbReference type="GO" id="GO:0008381">
    <property type="term" value="F:mechanosensitive monoatomic ion channel activity"/>
    <property type="evidence" value="ECO:0007669"/>
    <property type="project" value="InterPro"/>
</dbReference>
<dbReference type="InterPro" id="IPR023408">
    <property type="entry name" value="MscS_beta-dom_sf"/>
</dbReference>
<dbReference type="InterPro" id="IPR011014">
    <property type="entry name" value="MscS_channel_TM-2"/>
</dbReference>
<keyword evidence="5 7" id="KW-1133">Transmembrane helix</keyword>
<dbReference type="SUPFAM" id="SSF82861">
    <property type="entry name" value="Mechanosensitive channel protein MscS (YggB), transmembrane region"/>
    <property type="match status" value="1"/>
</dbReference>
<evidence type="ECO:0000256" key="4">
    <source>
        <dbReference type="ARBA" id="ARBA00022692"/>
    </source>
</evidence>
<dbReference type="PANTHER" id="PTHR30221">
    <property type="entry name" value="SMALL-CONDUCTANCE MECHANOSENSITIVE CHANNEL"/>
    <property type="match status" value="1"/>
</dbReference>
<keyword evidence="6 7" id="KW-0472">Membrane</keyword>
<dbReference type="EMBL" id="UOFS01000014">
    <property type="protein sequence ID" value="VAW94032.1"/>
    <property type="molecule type" value="Genomic_DNA"/>
</dbReference>
<evidence type="ECO:0000313" key="10">
    <source>
        <dbReference type="EMBL" id="VAW94032.1"/>
    </source>
</evidence>
<feature type="domain" description="Mechanosensitive ion channel MscS" evidence="8">
    <location>
        <begin position="101"/>
        <end position="163"/>
    </location>
</feature>
<evidence type="ECO:0000259" key="9">
    <source>
        <dbReference type="Pfam" id="PF21088"/>
    </source>
</evidence>
<proteinExistence type="inferred from homology"/>
<keyword evidence="3" id="KW-1003">Cell membrane</keyword>
<comment type="subcellular location">
    <subcellularLocation>
        <location evidence="1">Cell membrane</location>
        <topology evidence="1">Multi-pass membrane protein</topology>
    </subcellularLocation>
</comment>
<dbReference type="Gene3D" id="2.30.30.60">
    <property type="match status" value="1"/>
</dbReference>
<dbReference type="Pfam" id="PF05552">
    <property type="entry name" value="MS_channel_1st_1"/>
    <property type="match status" value="1"/>
</dbReference>
<dbReference type="InterPro" id="IPR006685">
    <property type="entry name" value="MscS_channel_2nd"/>
</dbReference>
<evidence type="ECO:0000256" key="7">
    <source>
        <dbReference type="SAM" id="Phobius"/>
    </source>
</evidence>
<evidence type="ECO:0000259" key="8">
    <source>
        <dbReference type="Pfam" id="PF00924"/>
    </source>
</evidence>
<organism evidence="10">
    <name type="scientific">hydrothermal vent metagenome</name>
    <dbReference type="NCBI Taxonomy" id="652676"/>
    <lineage>
        <taxon>unclassified sequences</taxon>
        <taxon>metagenomes</taxon>
        <taxon>ecological metagenomes</taxon>
    </lineage>
</organism>
<dbReference type="InterPro" id="IPR010920">
    <property type="entry name" value="LSM_dom_sf"/>
</dbReference>
<dbReference type="InterPro" id="IPR008910">
    <property type="entry name" value="MSC_TM_helix"/>
</dbReference>
<evidence type="ECO:0000256" key="1">
    <source>
        <dbReference type="ARBA" id="ARBA00004651"/>
    </source>
</evidence>
<dbReference type="InterPro" id="IPR045275">
    <property type="entry name" value="MscS_archaea/bacteria_type"/>
</dbReference>
<keyword evidence="4 7" id="KW-0812">Transmembrane</keyword>
<dbReference type="AlphaFoldDB" id="A0A3B1A2S4"/>
<feature type="transmembrane region" description="Helical" evidence="7">
    <location>
        <begin position="56"/>
        <end position="75"/>
    </location>
</feature>
<protein>
    <recommendedName>
        <fullName evidence="11">Small-conductance mechanosensitive channel</fullName>
    </recommendedName>
</protein>
<sequence length="170" mass="18450">MEINTVPLVDIAMLWGPKIGLAIIIFMIFLIVANIVNRSLIKLGEKTKLNDHIINLLARTIRIIIFILGIISALGTLGINVSALIAGFGLTGFAVGFALKDTISNLLSGILLLMYQPFTINDRISVSGKEGIVTAIDLRYTTLVNDNTRILIPNSSLFTNSITIINTEQA</sequence>
<dbReference type="Gene3D" id="1.10.287.1260">
    <property type="match status" value="1"/>
</dbReference>
<feature type="transmembrane region" description="Helical" evidence="7">
    <location>
        <begin position="12"/>
        <end position="36"/>
    </location>
</feature>
<accession>A0A3B1A2S4</accession>
<reference evidence="10" key="1">
    <citation type="submission" date="2018-06" db="EMBL/GenBank/DDBJ databases">
        <authorList>
            <person name="Zhirakovskaya E."/>
        </authorList>
    </citation>
    <scope>NUCLEOTIDE SEQUENCE</scope>
</reference>
<dbReference type="SUPFAM" id="SSF50182">
    <property type="entry name" value="Sm-like ribonucleoproteins"/>
    <property type="match status" value="1"/>
</dbReference>
<dbReference type="InterPro" id="IPR049142">
    <property type="entry name" value="MS_channel_1st"/>
</dbReference>
<evidence type="ECO:0000256" key="2">
    <source>
        <dbReference type="ARBA" id="ARBA00008017"/>
    </source>
</evidence>
<comment type="similarity">
    <text evidence="2">Belongs to the MscS (TC 1.A.23) family.</text>
</comment>
<evidence type="ECO:0008006" key="11">
    <source>
        <dbReference type="Google" id="ProtNLM"/>
    </source>
</evidence>
<evidence type="ECO:0000256" key="6">
    <source>
        <dbReference type="ARBA" id="ARBA00023136"/>
    </source>
</evidence>
<evidence type="ECO:0000256" key="5">
    <source>
        <dbReference type="ARBA" id="ARBA00022989"/>
    </source>
</evidence>
<dbReference type="Pfam" id="PF21088">
    <property type="entry name" value="MS_channel_1st"/>
    <property type="match status" value="1"/>
</dbReference>
<feature type="domain" description="Mechanosensitive ion channel transmembrane helices 2/3" evidence="9">
    <location>
        <begin position="61"/>
        <end position="100"/>
    </location>
</feature>
<dbReference type="GO" id="GO:0005886">
    <property type="term" value="C:plasma membrane"/>
    <property type="evidence" value="ECO:0007669"/>
    <property type="project" value="UniProtKB-SubCell"/>
</dbReference>
<gene>
    <name evidence="10" type="ORF">MNBD_GAMMA22-2115</name>
</gene>
<dbReference type="Pfam" id="PF00924">
    <property type="entry name" value="MS_channel_2nd"/>
    <property type="match status" value="1"/>
</dbReference>